<reference evidence="1" key="1">
    <citation type="journal article" date="2014" name="Int. J. Syst. Evol. Microbiol.">
        <title>Complete genome sequence of Corynebacterium casei LMG S-19264T (=DSM 44701T), isolated from a smear-ripened cheese.</title>
        <authorList>
            <consortium name="US DOE Joint Genome Institute (JGI-PGF)"/>
            <person name="Walter F."/>
            <person name="Albersmeier A."/>
            <person name="Kalinowski J."/>
            <person name="Ruckert C."/>
        </authorList>
    </citation>
    <scope>NUCLEOTIDE SEQUENCE</scope>
    <source>
        <strain evidence="1">CGMCC 4.7398</strain>
    </source>
</reference>
<accession>A0A919FVA9</accession>
<sequence>MTKAARPARVEPVIEHVTSETYTTRRGEADVVLYKVSGGAPTWPGADDGSATQEVSATELVWDFFSRCRR</sequence>
<dbReference type="EMBL" id="BNAS01000003">
    <property type="protein sequence ID" value="GHH72708.1"/>
    <property type="molecule type" value="Genomic_DNA"/>
</dbReference>
<name>A0A919FVA9_9MICO</name>
<evidence type="ECO:0000313" key="1">
    <source>
        <dbReference type="EMBL" id="GHH72708.1"/>
    </source>
</evidence>
<protein>
    <submittedName>
        <fullName evidence="1">Uncharacterized protein</fullName>
    </submittedName>
</protein>
<dbReference type="AlphaFoldDB" id="A0A919FVA9"/>
<organism evidence="1 2">
    <name type="scientific">Promicromonospora soli</name>
    <dbReference type="NCBI Taxonomy" id="2035533"/>
    <lineage>
        <taxon>Bacteria</taxon>
        <taxon>Bacillati</taxon>
        <taxon>Actinomycetota</taxon>
        <taxon>Actinomycetes</taxon>
        <taxon>Micrococcales</taxon>
        <taxon>Promicromonosporaceae</taxon>
        <taxon>Promicromonospora</taxon>
    </lineage>
</organism>
<gene>
    <name evidence="1" type="ORF">GCM10017772_22710</name>
</gene>
<dbReference type="RefSeq" id="WP_189669394.1">
    <property type="nucleotide sequence ID" value="NZ_BNAS01000003.1"/>
</dbReference>
<proteinExistence type="predicted"/>
<comment type="caution">
    <text evidence="1">The sequence shown here is derived from an EMBL/GenBank/DDBJ whole genome shotgun (WGS) entry which is preliminary data.</text>
</comment>
<keyword evidence="2" id="KW-1185">Reference proteome</keyword>
<evidence type="ECO:0000313" key="2">
    <source>
        <dbReference type="Proteomes" id="UP000627369"/>
    </source>
</evidence>
<dbReference type="Proteomes" id="UP000627369">
    <property type="component" value="Unassembled WGS sequence"/>
</dbReference>
<reference evidence="1" key="2">
    <citation type="submission" date="2020-09" db="EMBL/GenBank/DDBJ databases">
        <authorList>
            <person name="Sun Q."/>
            <person name="Zhou Y."/>
        </authorList>
    </citation>
    <scope>NUCLEOTIDE SEQUENCE</scope>
    <source>
        <strain evidence="1">CGMCC 4.7398</strain>
    </source>
</reference>